<accession>A0ACC2WVV0</accession>
<organism evidence="1 2">
    <name type="scientific">Naganishia onofrii</name>
    <dbReference type="NCBI Taxonomy" id="1851511"/>
    <lineage>
        <taxon>Eukaryota</taxon>
        <taxon>Fungi</taxon>
        <taxon>Dikarya</taxon>
        <taxon>Basidiomycota</taxon>
        <taxon>Agaricomycotina</taxon>
        <taxon>Tremellomycetes</taxon>
        <taxon>Filobasidiales</taxon>
        <taxon>Filobasidiaceae</taxon>
        <taxon>Naganishia</taxon>
    </lineage>
</organism>
<sequence>MGDVFAPTPKPENPLERWRILSPKAGIRVSPYFLGGMSIGEAWKEWMGSMNKEQSFKLLDTFFEAGGNAIDTANNYQNEESEQWIGEWMEARGNRDQMVIATKFTTSYKAYAMGKNAARNQVGNHKKSLYLSVEDSLKKLKTSYIDILYLHWWDHSTSIEEIMTSLHQLVQERKVLYLGISDTPAWVVAAANAFAQERGLTPFVIYQGRWNVMIRDFEREILPMAQHFGMALAPWDVLGGGHLQSKKQADLTLHPRRPTKLEERKKQGEKLRAFVGTGDQNEIEVKFSEVLSKIADAHQVESVTTIALAYVLQKAPYVFPIVGGRKPEHLKSNIKALDIKLSDEEMKEIEDVQPFDVGFPHNMVGPRPNSNNGVPGGIVAGQLGYIDYVMDPKPIGH</sequence>
<proteinExistence type="predicted"/>
<reference evidence="1" key="1">
    <citation type="submission" date="2023-04" db="EMBL/GenBank/DDBJ databases">
        <title>Draft Genome sequencing of Naganishia species isolated from polar environments using Oxford Nanopore Technology.</title>
        <authorList>
            <person name="Leo P."/>
            <person name="Venkateswaran K."/>
        </authorList>
    </citation>
    <scope>NUCLEOTIDE SEQUENCE</scope>
    <source>
        <strain evidence="1">DBVPG 5303</strain>
    </source>
</reference>
<evidence type="ECO:0000313" key="2">
    <source>
        <dbReference type="Proteomes" id="UP001234202"/>
    </source>
</evidence>
<keyword evidence="2" id="KW-1185">Reference proteome</keyword>
<evidence type="ECO:0000313" key="1">
    <source>
        <dbReference type="EMBL" id="KAJ9115167.1"/>
    </source>
</evidence>
<dbReference type="Proteomes" id="UP001234202">
    <property type="component" value="Unassembled WGS sequence"/>
</dbReference>
<name>A0ACC2WVV0_9TREE</name>
<dbReference type="EMBL" id="JASBWV010000048">
    <property type="protein sequence ID" value="KAJ9115167.1"/>
    <property type="molecule type" value="Genomic_DNA"/>
</dbReference>
<gene>
    <name evidence="1" type="primary">AAD14</name>
    <name evidence="1" type="ORF">QFC24_007078</name>
</gene>
<protein>
    <submittedName>
        <fullName evidence="1">Aryl-alcohol dehydrogenase aad14</fullName>
    </submittedName>
</protein>
<comment type="caution">
    <text evidence="1">The sequence shown here is derived from an EMBL/GenBank/DDBJ whole genome shotgun (WGS) entry which is preliminary data.</text>
</comment>